<dbReference type="Proteomes" id="UP000018144">
    <property type="component" value="Unassembled WGS sequence"/>
</dbReference>
<keyword evidence="3" id="KW-1185">Reference proteome</keyword>
<evidence type="ECO:0000256" key="1">
    <source>
        <dbReference type="SAM" id="MobiDB-lite"/>
    </source>
</evidence>
<gene>
    <name evidence="2" type="ORF">PCON_11598</name>
</gene>
<dbReference type="EMBL" id="HF935669">
    <property type="protein sequence ID" value="CCX12004.1"/>
    <property type="molecule type" value="Genomic_DNA"/>
</dbReference>
<feature type="region of interest" description="Disordered" evidence="1">
    <location>
        <begin position="18"/>
        <end position="46"/>
    </location>
</feature>
<sequence length="46" mass="5259">MIEALVLLDTKLPETIHNCTDRPQRGRNIPKATFSYNSTDKELSLK</sequence>
<protein>
    <submittedName>
        <fullName evidence="2">Uncharacterized protein</fullName>
    </submittedName>
</protein>
<name>U4LI52_PYROM</name>
<evidence type="ECO:0000313" key="2">
    <source>
        <dbReference type="EMBL" id="CCX12004.1"/>
    </source>
</evidence>
<evidence type="ECO:0000313" key="3">
    <source>
        <dbReference type="Proteomes" id="UP000018144"/>
    </source>
</evidence>
<reference evidence="2 3" key="1">
    <citation type="journal article" date="2013" name="PLoS Genet.">
        <title>The genome and development-dependent transcriptomes of Pyronema confluens: a window into fungal evolution.</title>
        <authorList>
            <person name="Traeger S."/>
            <person name="Altegoer F."/>
            <person name="Freitag M."/>
            <person name="Gabaldon T."/>
            <person name="Kempken F."/>
            <person name="Kumar A."/>
            <person name="Marcet-Houben M."/>
            <person name="Poggeler S."/>
            <person name="Stajich J.E."/>
            <person name="Nowrousian M."/>
        </authorList>
    </citation>
    <scope>NUCLEOTIDE SEQUENCE [LARGE SCALE GENOMIC DNA]</scope>
    <source>
        <strain evidence="3">CBS 100304</strain>
        <tissue evidence="2">Vegetative mycelium</tissue>
    </source>
</reference>
<dbReference type="AlphaFoldDB" id="U4LI52"/>
<organism evidence="2 3">
    <name type="scientific">Pyronema omphalodes (strain CBS 100304)</name>
    <name type="common">Pyronema confluens</name>
    <dbReference type="NCBI Taxonomy" id="1076935"/>
    <lineage>
        <taxon>Eukaryota</taxon>
        <taxon>Fungi</taxon>
        <taxon>Dikarya</taxon>
        <taxon>Ascomycota</taxon>
        <taxon>Pezizomycotina</taxon>
        <taxon>Pezizomycetes</taxon>
        <taxon>Pezizales</taxon>
        <taxon>Pyronemataceae</taxon>
        <taxon>Pyronema</taxon>
    </lineage>
</organism>
<accession>U4LI52</accession>
<proteinExistence type="predicted"/>